<organism evidence="7 8">
    <name type="scientific">Kockovaella imperatae</name>
    <dbReference type="NCBI Taxonomy" id="4999"/>
    <lineage>
        <taxon>Eukaryota</taxon>
        <taxon>Fungi</taxon>
        <taxon>Dikarya</taxon>
        <taxon>Basidiomycota</taxon>
        <taxon>Agaricomycotina</taxon>
        <taxon>Tremellomycetes</taxon>
        <taxon>Tremellales</taxon>
        <taxon>Cuniculitremaceae</taxon>
        <taxon>Kockovaella</taxon>
    </lineage>
</organism>
<dbReference type="InterPro" id="IPR011011">
    <property type="entry name" value="Znf_FYVE_PHD"/>
</dbReference>
<dbReference type="RefSeq" id="XP_021868349.1">
    <property type="nucleotide sequence ID" value="XM_022017092.1"/>
</dbReference>
<evidence type="ECO:0000256" key="1">
    <source>
        <dbReference type="ARBA" id="ARBA00022723"/>
    </source>
</evidence>
<dbReference type="InterPro" id="IPR013083">
    <property type="entry name" value="Znf_RING/FYVE/PHD"/>
</dbReference>
<comment type="caution">
    <text evidence="7">The sequence shown here is derived from an EMBL/GenBank/DDBJ whole genome shotgun (WGS) entry which is preliminary data.</text>
</comment>
<proteinExistence type="predicted"/>
<feature type="compositionally biased region" description="Low complexity" evidence="5">
    <location>
        <begin position="12"/>
        <end position="27"/>
    </location>
</feature>
<accession>A0A1Y1U7Q3</accession>
<dbReference type="Proteomes" id="UP000193218">
    <property type="component" value="Unassembled WGS sequence"/>
</dbReference>
<feature type="domain" description="FYVE-type" evidence="6">
    <location>
        <begin position="536"/>
        <end position="567"/>
    </location>
</feature>
<dbReference type="InterPro" id="IPR036531">
    <property type="entry name" value="Rbsn_Rab-bd_sf"/>
</dbReference>
<dbReference type="SUPFAM" id="SSF140125">
    <property type="entry name" value="Rabenosyn-5 Rab-binding domain-like"/>
    <property type="match status" value="1"/>
</dbReference>
<name>A0A1Y1U7Q3_9TREE</name>
<dbReference type="Gene3D" id="3.30.40.10">
    <property type="entry name" value="Zinc/RING finger domain, C3HC4 (zinc finger)"/>
    <property type="match status" value="1"/>
</dbReference>
<sequence>MTSSVAGPSRPGVTGSTAGSAGAVGVSNGSYEGGVVAPRRRAFGAQAQARGHVVSPTNSTLTLSSASTVPVPPVPPPKPNNGRPSSQSSSASSIRSPTPAAAAAVGGVGSGGLQIPSTSSASALPSSPPDQYDVTGMSPFGAGSSHRRSASFTVDGVNKAQAWLSTWAPRGEGRGRAFVNSTLNGVAGVASQVGQELHGAFGNFHVGSPSASAGGSTAPPGQLPGQQRGPSPSSSASPPPLLQTSSSDLGTSPSDPMVARSPPGPTHTSSTPTIPTTKRVLQPANMSRLGTSSPASPPPPGSNGYILRPSMSNPSSSSTLPSINHPQPSLAVHGRSHLNPNPQIRANSSGSNLLHGRTSSFGAHSPGSPSAVYGAGSGGLTRSDSQITGGLSMTGKGVGMPYKIGFQPAGVRYDRTEEYFTERKTLCEEREKDEGRLGRRWVKLVDLHFNPTTAPPEMAPGTAPTLPRSGSSTFSLSSVSDKRRSLMSIDGALDALRGPKEVWKGVKNNLDPRGGPAAEDIRKRAAEQTIVKWQDDAEAKKCFICLSSFSLSNRKHHCRLCGRVVCSLQPTPPALLAVQSQLSGQPATLTSPIPSLPPGMRKEKCSLLLVADWKTGRGEEVDEGFVGWMKIKDKESSQNGSPVSERRGSINSIRTASSSSTSPRKFNGNGGPVPQQPKEVQIKGVRVCRECWGTVSRKQRIADRERVSGFSRVYKALRSLQSDIEDLIPDFEEHMGILSSGDESAEPGKQVIKLHKQLLDLLAQYEHLSKRLSGAPSEEGSSQSTVQSAIARSSATFLAMQMVKLQALPRYQKRIAERKRQDLNAAIVQTTLTDLNGNGQPNGVNDPALMLQPLLEQEAQLEVMIADAHAQRKYEDGKALSQALTDIKAEITRITLSAI</sequence>
<dbReference type="PANTHER" id="PTHR23164">
    <property type="entry name" value="EARLY ENDOSOME ANTIGEN 1"/>
    <property type="match status" value="1"/>
</dbReference>
<feature type="compositionally biased region" description="Low complexity" evidence="5">
    <location>
        <begin position="207"/>
        <end position="247"/>
    </location>
</feature>
<dbReference type="PROSITE" id="PS50178">
    <property type="entry name" value="ZF_FYVE"/>
    <property type="match status" value="1"/>
</dbReference>
<dbReference type="STRING" id="4999.A0A1Y1U7Q3"/>
<feature type="compositionally biased region" description="Low complexity" evidence="5">
    <location>
        <begin position="266"/>
        <end position="277"/>
    </location>
</feature>
<feature type="region of interest" description="Disordered" evidence="5">
    <location>
        <begin position="46"/>
        <end position="148"/>
    </location>
</feature>
<evidence type="ECO:0000259" key="6">
    <source>
        <dbReference type="PROSITE" id="PS50178"/>
    </source>
</evidence>
<feature type="compositionally biased region" description="Low complexity" evidence="5">
    <location>
        <begin position="113"/>
        <end position="125"/>
    </location>
</feature>
<dbReference type="OrthoDB" id="166134at2759"/>
<dbReference type="InterPro" id="IPR017455">
    <property type="entry name" value="Znf_FYVE-rel"/>
</dbReference>
<evidence type="ECO:0000313" key="7">
    <source>
        <dbReference type="EMBL" id="ORX34061.1"/>
    </source>
</evidence>
<feature type="region of interest" description="Disordered" evidence="5">
    <location>
        <begin position="204"/>
        <end position="379"/>
    </location>
</feature>
<dbReference type="SMART" id="SM00064">
    <property type="entry name" value="FYVE"/>
    <property type="match status" value="1"/>
</dbReference>
<dbReference type="InterPro" id="IPR000306">
    <property type="entry name" value="Znf_FYVE"/>
</dbReference>
<evidence type="ECO:0000256" key="5">
    <source>
        <dbReference type="SAM" id="MobiDB-lite"/>
    </source>
</evidence>
<dbReference type="GO" id="GO:0008270">
    <property type="term" value="F:zinc ion binding"/>
    <property type="evidence" value="ECO:0007669"/>
    <property type="project" value="UniProtKB-KW"/>
</dbReference>
<feature type="compositionally biased region" description="Low complexity" evidence="5">
    <location>
        <begin position="82"/>
        <end position="105"/>
    </location>
</feature>
<gene>
    <name evidence="7" type="ORF">BD324DRAFT_638238</name>
</gene>
<dbReference type="CDD" id="cd15737">
    <property type="entry name" value="FYVE2_Vac1p_like"/>
    <property type="match status" value="1"/>
</dbReference>
<keyword evidence="2 4" id="KW-0863">Zinc-finger</keyword>
<evidence type="ECO:0000256" key="2">
    <source>
        <dbReference type="ARBA" id="ARBA00022771"/>
    </source>
</evidence>
<feature type="compositionally biased region" description="Low complexity" evidence="5">
    <location>
        <begin position="649"/>
        <end position="662"/>
    </location>
</feature>
<keyword evidence="8" id="KW-1185">Reference proteome</keyword>
<feature type="compositionally biased region" description="Low complexity" evidence="5">
    <location>
        <begin position="46"/>
        <end position="69"/>
    </location>
</feature>
<evidence type="ECO:0000256" key="4">
    <source>
        <dbReference type="PROSITE-ProRule" id="PRU00091"/>
    </source>
</evidence>
<dbReference type="EMBL" id="NBSH01000016">
    <property type="protein sequence ID" value="ORX34061.1"/>
    <property type="molecule type" value="Genomic_DNA"/>
</dbReference>
<protein>
    <submittedName>
        <fullName evidence="7">FYVE zinc finger-domain-containing protein</fullName>
    </submittedName>
</protein>
<feature type="region of interest" description="Disordered" evidence="5">
    <location>
        <begin position="1"/>
        <end position="34"/>
    </location>
</feature>
<feature type="region of interest" description="Disordered" evidence="5">
    <location>
        <begin position="635"/>
        <end position="678"/>
    </location>
</feature>
<dbReference type="Pfam" id="PF11464">
    <property type="entry name" value="Rbsn"/>
    <property type="match status" value="1"/>
</dbReference>
<feature type="region of interest" description="Disordered" evidence="5">
    <location>
        <begin position="452"/>
        <end position="477"/>
    </location>
</feature>
<dbReference type="SUPFAM" id="SSF57903">
    <property type="entry name" value="FYVE/PHD zinc finger"/>
    <property type="match status" value="1"/>
</dbReference>
<feature type="compositionally biased region" description="Polar residues" evidence="5">
    <location>
        <begin position="338"/>
        <end position="362"/>
    </location>
</feature>
<dbReference type="Pfam" id="PF01363">
    <property type="entry name" value="FYVE"/>
    <property type="match status" value="1"/>
</dbReference>
<evidence type="ECO:0000256" key="3">
    <source>
        <dbReference type="ARBA" id="ARBA00022833"/>
    </source>
</evidence>
<dbReference type="PANTHER" id="PTHR23164:SF30">
    <property type="entry name" value="EARLY ENDOSOME ANTIGEN 1"/>
    <property type="match status" value="1"/>
</dbReference>
<dbReference type="InterPro" id="IPR021565">
    <property type="entry name" value="Rbsn_Rab-bd"/>
</dbReference>
<feature type="compositionally biased region" description="Pro residues" evidence="5">
    <location>
        <begin position="70"/>
        <end position="79"/>
    </location>
</feature>
<dbReference type="InParanoid" id="A0A1Y1U7Q3"/>
<evidence type="ECO:0000313" key="8">
    <source>
        <dbReference type="Proteomes" id="UP000193218"/>
    </source>
</evidence>
<dbReference type="AlphaFoldDB" id="A0A1Y1U7Q3"/>
<keyword evidence="1" id="KW-0479">Metal-binding</keyword>
<keyword evidence="3" id="KW-0862">Zinc</keyword>
<dbReference type="GeneID" id="33558901"/>
<reference evidence="7 8" key="1">
    <citation type="submission" date="2017-03" db="EMBL/GenBank/DDBJ databases">
        <title>Widespread Adenine N6-methylation of Active Genes in Fungi.</title>
        <authorList>
            <consortium name="DOE Joint Genome Institute"/>
            <person name="Mondo S.J."/>
            <person name="Dannebaum R.O."/>
            <person name="Kuo R.C."/>
            <person name="Louie K.B."/>
            <person name="Bewick A.J."/>
            <person name="Labutti K."/>
            <person name="Haridas S."/>
            <person name="Kuo A."/>
            <person name="Salamov A."/>
            <person name="Ahrendt S.R."/>
            <person name="Lau R."/>
            <person name="Bowen B.P."/>
            <person name="Lipzen A."/>
            <person name="Sullivan W."/>
            <person name="Andreopoulos W.B."/>
            <person name="Clum A."/>
            <person name="Lindquist E."/>
            <person name="Daum C."/>
            <person name="Northen T.R."/>
            <person name="Ramamoorthy G."/>
            <person name="Schmitz R.J."/>
            <person name="Gryganskyi A."/>
            <person name="Culley D."/>
            <person name="Magnuson J."/>
            <person name="James T.Y."/>
            <person name="O'Malley M.A."/>
            <person name="Stajich J.E."/>
            <person name="Spatafora J.W."/>
            <person name="Visel A."/>
            <person name="Grigoriev I.V."/>
        </authorList>
    </citation>
    <scope>NUCLEOTIDE SEQUENCE [LARGE SCALE GENOMIC DNA]</scope>
    <source>
        <strain evidence="7 8">NRRL Y-17943</strain>
    </source>
</reference>
<feature type="compositionally biased region" description="Low complexity" evidence="5">
    <location>
        <begin position="309"/>
        <end position="322"/>
    </location>
</feature>